<gene>
    <name evidence="1" type="ORF">L1987_41186</name>
</gene>
<reference evidence="2" key="1">
    <citation type="journal article" date="2022" name="Mol. Ecol. Resour.">
        <title>The genomes of chicory, endive, great burdock and yacon provide insights into Asteraceae palaeo-polyploidization history and plant inulin production.</title>
        <authorList>
            <person name="Fan W."/>
            <person name="Wang S."/>
            <person name="Wang H."/>
            <person name="Wang A."/>
            <person name="Jiang F."/>
            <person name="Liu H."/>
            <person name="Zhao H."/>
            <person name="Xu D."/>
            <person name="Zhang Y."/>
        </authorList>
    </citation>
    <scope>NUCLEOTIDE SEQUENCE [LARGE SCALE GENOMIC DNA]</scope>
    <source>
        <strain evidence="2">cv. Yunnan</strain>
    </source>
</reference>
<keyword evidence="2" id="KW-1185">Reference proteome</keyword>
<organism evidence="1 2">
    <name type="scientific">Smallanthus sonchifolius</name>
    <dbReference type="NCBI Taxonomy" id="185202"/>
    <lineage>
        <taxon>Eukaryota</taxon>
        <taxon>Viridiplantae</taxon>
        <taxon>Streptophyta</taxon>
        <taxon>Embryophyta</taxon>
        <taxon>Tracheophyta</taxon>
        <taxon>Spermatophyta</taxon>
        <taxon>Magnoliopsida</taxon>
        <taxon>eudicotyledons</taxon>
        <taxon>Gunneridae</taxon>
        <taxon>Pentapetalae</taxon>
        <taxon>asterids</taxon>
        <taxon>campanulids</taxon>
        <taxon>Asterales</taxon>
        <taxon>Asteraceae</taxon>
        <taxon>Asteroideae</taxon>
        <taxon>Heliantheae alliance</taxon>
        <taxon>Millerieae</taxon>
        <taxon>Smallanthus</taxon>
    </lineage>
</organism>
<dbReference type="EMBL" id="CM042030">
    <property type="protein sequence ID" value="KAI3787029.1"/>
    <property type="molecule type" value="Genomic_DNA"/>
</dbReference>
<comment type="caution">
    <text evidence="1">The sequence shown here is derived from an EMBL/GenBank/DDBJ whole genome shotgun (WGS) entry which is preliminary data.</text>
</comment>
<reference evidence="1 2" key="2">
    <citation type="journal article" date="2022" name="Mol. Ecol. Resour.">
        <title>The genomes of chicory, endive, great burdock and yacon provide insights into Asteraceae paleo-polyploidization history and plant inulin production.</title>
        <authorList>
            <person name="Fan W."/>
            <person name="Wang S."/>
            <person name="Wang H."/>
            <person name="Wang A."/>
            <person name="Jiang F."/>
            <person name="Liu H."/>
            <person name="Zhao H."/>
            <person name="Xu D."/>
            <person name="Zhang Y."/>
        </authorList>
    </citation>
    <scope>NUCLEOTIDE SEQUENCE [LARGE SCALE GENOMIC DNA]</scope>
    <source>
        <strain evidence="2">cv. Yunnan</strain>
        <tissue evidence="1">Leaves</tissue>
    </source>
</reference>
<proteinExistence type="predicted"/>
<protein>
    <submittedName>
        <fullName evidence="1">Uncharacterized protein</fullName>
    </submittedName>
</protein>
<accession>A0ACB9GTR3</accession>
<name>A0ACB9GTR3_9ASTR</name>
<sequence length="477" mass="54992">MVDGSADDGCSWKWPTLIQKQGTTRHFEKNSNPEWNKVFAFCKDRIRSNMLEVIVKDKDLMKDVFMGRVLFDLIEIPSRVPPDSPLSPQRYRLEDKKGIKQKAVIMLALWWGTQADEVFPEAWYSDVATIDGGDALSSKQYLYVRVVKARDLLAEDATGGCDRYVEVRLGNYKEATRHLTLSKKNPKPEWNQVFAFLRDKIEATMLEVTVKDKDVMKDDFVGWVLYDLSDIPKRVQPDRTLAPQWHRLVDGKGDKLKGELMFALWWGTQANEVFPEANPGGVVDPLASIRSKVTLGNQSMKTRISMTKSKNPLWNEELMFVAAEPFEDHLILSVVDRVAPNKDEVLGSCVIPLQYVERRVDHRTTRSRWLNLQRDVIVEGQKTKQARFSSRIHMRICFKGGYHVLHEPAHYSSEFRPTARQLWKKSIGILELGILSARVIPNEDKRWKGKNRCILCSQVWDKVGQNKNNKQLFSKME</sequence>
<dbReference type="Proteomes" id="UP001056120">
    <property type="component" value="Linkage Group LG13"/>
</dbReference>
<evidence type="ECO:0000313" key="2">
    <source>
        <dbReference type="Proteomes" id="UP001056120"/>
    </source>
</evidence>
<evidence type="ECO:0000313" key="1">
    <source>
        <dbReference type="EMBL" id="KAI3787029.1"/>
    </source>
</evidence>